<feature type="signal peptide" evidence="20">
    <location>
        <begin position="1"/>
        <end position="22"/>
    </location>
</feature>
<feature type="active site" description="Charge relay system" evidence="17">
    <location>
        <position position="290"/>
    </location>
</feature>
<dbReference type="PROSITE" id="PS50026">
    <property type="entry name" value="EGF_3"/>
    <property type="match status" value="1"/>
</dbReference>
<reference evidence="24" key="1">
    <citation type="submission" date="2020-08" db="EMBL/GenBank/DDBJ databases">
        <title>Chromosome-level assembly of Southern catfish (Silurus meridionalis) provides insights into visual adaptation to the nocturnal and benthic lifestyles.</title>
        <authorList>
            <person name="Zhang Y."/>
            <person name="Wang D."/>
            <person name="Peng Z."/>
        </authorList>
    </citation>
    <scope>NUCLEOTIDE SEQUENCE</scope>
    <source>
        <strain evidence="24">SWU-2019-XX</strain>
        <tissue evidence="24">Muscle</tissue>
    </source>
</reference>
<keyword evidence="4" id="KW-0964">Secreted</keyword>
<evidence type="ECO:0000256" key="4">
    <source>
        <dbReference type="ARBA" id="ARBA00022525"/>
    </source>
</evidence>
<dbReference type="InterPro" id="IPR001254">
    <property type="entry name" value="Trypsin_dom"/>
</dbReference>
<evidence type="ECO:0000313" key="25">
    <source>
        <dbReference type="Proteomes" id="UP000606274"/>
    </source>
</evidence>
<dbReference type="Gene3D" id="2.10.25.10">
    <property type="entry name" value="Laminin"/>
    <property type="match status" value="2"/>
</dbReference>
<dbReference type="GO" id="GO:0005509">
    <property type="term" value="F:calcium ion binding"/>
    <property type="evidence" value="ECO:0007669"/>
    <property type="project" value="InterPro"/>
</dbReference>
<keyword evidence="10 19" id="KW-0378">Hydrolase</keyword>
<keyword evidence="6 19" id="KW-0645">Protease</keyword>
<dbReference type="SMART" id="SM00181">
    <property type="entry name" value="EGF"/>
    <property type="match status" value="2"/>
</dbReference>
<dbReference type="PROSITE" id="PS00134">
    <property type="entry name" value="TRYPSIN_HIS"/>
    <property type="match status" value="1"/>
</dbReference>
<dbReference type="InterPro" id="IPR018114">
    <property type="entry name" value="TRYPSIN_HIS"/>
</dbReference>
<feature type="active site" description="Charge relay system" evidence="17">
    <location>
        <position position="340"/>
    </location>
</feature>
<dbReference type="FunFam" id="2.10.25.10:FF:000425">
    <property type="entry name" value="Eyes shut homolog"/>
    <property type="match status" value="1"/>
</dbReference>
<dbReference type="SMART" id="SM00020">
    <property type="entry name" value="Tryp_SPc"/>
    <property type="match status" value="1"/>
</dbReference>
<keyword evidence="11 19" id="KW-0720">Serine protease</keyword>
<dbReference type="InterPro" id="IPR017857">
    <property type="entry name" value="Coagulation_fac-like_Gla_dom"/>
</dbReference>
<keyword evidence="3" id="KW-0963">Cytoplasm</keyword>
<dbReference type="CDD" id="cd00190">
    <property type="entry name" value="Tryp_SPc"/>
    <property type="match status" value="1"/>
</dbReference>
<dbReference type="SMART" id="SM00069">
    <property type="entry name" value="GLA"/>
    <property type="match status" value="1"/>
</dbReference>
<evidence type="ECO:0000256" key="13">
    <source>
        <dbReference type="ARBA" id="ARBA00023145"/>
    </source>
</evidence>
<dbReference type="InterPro" id="IPR050442">
    <property type="entry name" value="Peptidase_S1_coag_factors"/>
</dbReference>
<dbReference type="PIRSF" id="PIRSF001143">
    <property type="entry name" value="Factor_X"/>
    <property type="match status" value="1"/>
</dbReference>
<evidence type="ECO:0000256" key="8">
    <source>
        <dbReference type="ARBA" id="ARBA00022729"/>
    </source>
</evidence>
<evidence type="ECO:0000256" key="3">
    <source>
        <dbReference type="ARBA" id="ARBA00022490"/>
    </source>
</evidence>
<keyword evidence="5 18" id="KW-0245">EGF-like domain</keyword>
<dbReference type="InterPro" id="IPR035972">
    <property type="entry name" value="GLA-like_dom_SF"/>
</dbReference>
<evidence type="ECO:0000256" key="10">
    <source>
        <dbReference type="ARBA" id="ARBA00022801"/>
    </source>
</evidence>
<dbReference type="Proteomes" id="UP000606274">
    <property type="component" value="Unassembled WGS sequence"/>
</dbReference>
<dbReference type="PROSITE" id="PS01186">
    <property type="entry name" value="EGF_2"/>
    <property type="match status" value="1"/>
</dbReference>
<keyword evidence="8 20" id="KW-0732">Signal</keyword>
<keyword evidence="7" id="KW-0479">Metal-binding</keyword>
<evidence type="ECO:0000256" key="9">
    <source>
        <dbReference type="ARBA" id="ARBA00022737"/>
    </source>
</evidence>
<sequence>MASFSVVFLFCVLLQEKPEIFAGPVFLDKWEADTVLQRSKRANTGAFEEFFKGNLERECMEERCSVEEAREVFENDEKTVEFWSSYAYGNPCKETPCKNQGTCEHQKNTYICHCQTGFTGENCEIVAVRNCDVNNGGCMHFCSTMETQGAVCSCATGYKLVEKVKCVPEVKFPCGVRKTSTRIIVRSVGSNLPNTTQPDTSATLPKVPITNQTTSQKTKEKGKIPPSRIKLPIWFYNSTEWINNRTRIIGGDSASPGDIPWQVALVLRSTQQVFCGGSILSEQWVITAAHCIEESKQKAFFIRVGEHNIKKKEGTEQDLEVKKAITHPRYDPKTSLYNHDIALVHLQSSIVFTDHVRPICFGPSGFSDTLLQSGSPATISGWGRLLFQGRSAETLQIAEVPFVDRSNCKESSRDRITHYMFCAGYPDAAKDACQGDSGGPHANQYQGTWFLTGIVSWGEECAKKGKYGVYTRVGVYYKWMQYVMGITKKMPYNDVEF</sequence>
<dbReference type="EMBL" id="JABFDY010000005">
    <property type="protein sequence ID" value="KAF7707315.1"/>
    <property type="molecule type" value="Genomic_DNA"/>
</dbReference>
<feature type="domain" description="Gla" evidence="23">
    <location>
        <begin position="42"/>
        <end position="88"/>
    </location>
</feature>
<proteinExistence type="predicted"/>
<evidence type="ECO:0000256" key="6">
    <source>
        <dbReference type="ARBA" id="ARBA00022670"/>
    </source>
</evidence>
<evidence type="ECO:0000256" key="16">
    <source>
        <dbReference type="ARBA" id="ARBA00023278"/>
    </source>
</evidence>
<evidence type="ECO:0000256" key="5">
    <source>
        <dbReference type="ARBA" id="ARBA00022536"/>
    </source>
</evidence>
<evidence type="ECO:0000259" key="22">
    <source>
        <dbReference type="PROSITE" id="PS50240"/>
    </source>
</evidence>
<evidence type="ECO:0000256" key="11">
    <source>
        <dbReference type="ARBA" id="ARBA00022825"/>
    </source>
</evidence>
<protein>
    <recommendedName>
        <fullName evidence="26">Coagulation factor IXa heavy chain</fullName>
    </recommendedName>
</protein>
<dbReference type="PRINTS" id="PR00722">
    <property type="entry name" value="CHYMOTRYPSIN"/>
</dbReference>
<dbReference type="InterPro" id="IPR009003">
    <property type="entry name" value="Peptidase_S1_PA"/>
</dbReference>
<comment type="caution">
    <text evidence="18">Lacks conserved residue(s) required for the propagation of feature annotation.</text>
</comment>
<feature type="active site" description="Charge relay system" evidence="17">
    <location>
        <position position="437"/>
    </location>
</feature>
<dbReference type="PROSITE" id="PS50240">
    <property type="entry name" value="TRYPSIN_DOM"/>
    <property type="match status" value="1"/>
</dbReference>
<dbReference type="PRINTS" id="PR00001">
    <property type="entry name" value="GLABLOOD"/>
</dbReference>
<dbReference type="PROSITE" id="PS00011">
    <property type="entry name" value="GLA_1"/>
    <property type="match status" value="1"/>
</dbReference>
<comment type="subcellular location">
    <subcellularLocation>
        <location evidence="1">Cytoplasm</location>
    </subcellularLocation>
    <subcellularLocation>
        <location evidence="2">Secreted</location>
    </subcellularLocation>
</comment>
<keyword evidence="13" id="KW-0865">Zymogen</keyword>
<evidence type="ECO:0000259" key="23">
    <source>
        <dbReference type="PROSITE" id="PS50998"/>
    </source>
</evidence>
<evidence type="ECO:0000256" key="12">
    <source>
        <dbReference type="ARBA" id="ARBA00022837"/>
    </source>
</evidence>
<evidence type="ECO:0000256" key="7">
    <source>
        <dbReference type="ARBA" id="ARBA00022723"/>
    </source>
</evidence>
<keyword evidence="16" id="KW-0379">Hydroxylation</keyword>
<dbReference type="GO" id="GO:0005737">
    <property type="term" value="C:cytoplasm"/>
    <property type="evidence" value="ECO:0007669"/>
    <property type="project" value="UniProtKB-SubCell"/>
</dbReference>
<dbReference type="Gene3D" id="4.10.740.10">
    <property type="entry name" value="Coagulation Factor IX"/>
    <property type="match status" value="1"/>
</dbReference>
<name>A0A8T0BK40_SILME</name>
<dbReference type="Pfam" id="PF00008">
    <property type="entry name" value="EGF"/>
    <property type="match status" value="1"/>
</dbReference>
<evidence type="ECO:0000256" key="18">
    <source>
        <dbReference type="PROSITE-ProRule" id="PRU00076"/>
    </source>
</evidence>
<evidence type="ECO:0000256" key="2">
    <source>
        <dbReference type="ARBA" id="ARBA00004613"/>
    </source>
</evidence>
<dbReference type="InterPro" id="IPR001314">
    <property type="entry name" value="Peptidase_S1A"/>
</dbReference>
<comment type="caution">
    <text evidence="24">The sequence shown here is derived from an EMBL/GenBank/DDBJ whole genome shotgun (WGS) entry which is preliminary data.</text>
</comment>
<dbReference type="GO" id="GO:0006508">
    <property type="term" value="P:proteolysis"/>
    <property type="evidence" value="ECO:0007669"/>
    <property type="project" value="UniProtKB-KW"/>
</dbReference>
<evidence type="ECO:0008006" key="26">
    <source>
        <dbReference type="Google" id="ProtNLM"/>
    </source>
</evidence>
<evidence type="ECO:0000256" key="17">
    <source>
        <dbReference type="PIRSR" id="PIRSR001143-1"/>
    </source>
</evidence>
<evidence type="ECO:0000256" key="15">
    <source>
        <dbReference type="ARBA" id="ARBA00023180"/>
    </source>
</evidence>
<evidence type="ECO:0000256" key="1">
    <source>
        <dbReference type="ARBA" id="ARBA00004496"/>
    </source>
</evidence>
<dbReference type="SMART" id="SM00179">
    <property type="entry name" value="EGF_CA"/>
    <property type="match status" value="1"/>
</dbReference>
<dbReference type="InterPro" id="IPR001881">
    <property type="entry name" value="EGF-like_Ca-bd_dom"/>
</dbReference>
<dbReference type="Pfam" id="PF00089">
    <property type="entry name" value="Trypsin"/>
    <property type="match status" value="1"/>
</dbReference>
<keyword evidence="12" id="KW-0106">Calcium</keyword>
<organism evidence="24 25">
    <name type="scientific">Silurus meridionalis</name>
    <name type="common">Southern catfish</name>
    <name type="synonym">Silurus soldatovi meridionalis</name>
    <dbReference type="NCBI Taxonomy" id="175797"/>
    <lineage>
        <taxon>Eukaryota</taxon>
        <taxon>Metazoa</taxon>
        <taxon>Chordata</taxon>
        <taxon>Craniata</taxon>
        <taxon>Vertebrata</taxon>
        <taxon>Euteleostomi</taxon>
        <taxon>Actinopterygii</taxon>
        <taxon>Neopterygii</taxon>
        <taxon>Teleostei</taxon>
        <taxon>Ostariophysi</taxon>
        <taxon>Siluriformes</taxon>
        <taxon>Siluridae</taxon>
        <taxon>Silurus</taxon>
    </lineage>
</organism>
<dbReference type="Pfam" id="PF00594">
    <property type="entry name" value="Gla"/>
    <property type="match status" value="1"/>
</dbReference>
<dbReference type="Pfam" id="PF14670">
    <property type="entry name" value="FXa_inhibition"/>
    <property type="match status" value="1"/>
</dbReference>
<dbReference type="FunFam" id="4.10.740.10:FF:000001">
    <property type="entry name" value="vitamin K-dependent protein S"/>
    <property type="match status" value="1"/>
</dbReference>
<dbReference type="SUPFAM" id="SSF57630">
    <property type="entry name" value="GLA-domain"/>
    <property type="match status" value="1"/>
</dbReference>
<evidence type="ECO:0000256" key="19">
    <source>
        <dbReference type="RuleBase" id="RU363034"/>
    </source>
</evidence>
<dbReference type="CDD" id="cd00054">
    <property type="entry name" value="EGF_CA"/>
    <property type="match status" value="1"/>
</dbReference>
<evidence type="ECO:0000313" key="24">
    <source>
        <dbReference type="EMBL" id="KAF7707315.1"/>
    </source>
</evidence>
<feature type="domain" description="Peptidase S1" evidence="22">
    <location>
        <begin position="248"/>
        <end position="485"/>
    </location>
</feature>
<dbReference type="PROSITE" id="PS50998">
    <property type="entry name" value="GLA_2"/>
    <property type="match status" value="1"/>
</dbReference>
<dbReference type="InterPro" id="IPR000742">
    <property type="entry name" value="EGF"/>
</dbReference>
<dbReference type="InterPro" id="IPR000294">
    <property type="entry name" value="GLA_domain"/>
</dbReference>
<dbReference type="PROSITE" id="PS00022">
    <property type="entry name" value="EGF_1"/>
    <property type="match status" value="1"/>
</dbReference>
<dbReference type="PANTHER" id="PTHR24278">
    <property type="entry name" value="COAGULATION FACTOR"/>
    <property type="match status" value="1"/>
</dbReference>
<feature type="chain" id="PRO_5035897633" description="Coagulation factor IXa heavy chain" evidence="20">
    <location>
        <begin position="23"/>
        <end position="497"/>
    </location>
</feature>
<dbReference type="InterPro" id="IPR033116">
    <property type="entry name" value="TRYPSIN_SER"/>
</dbReference>
<dbReference type="InterPro" id="IPR012224">
    <property type="entry name" value="Pept_S1A_FX"/>
</dbReference>
<keyword evidence="25" id="KW-1185">Reference proteome</keyword>
<dbReference type="Gene3D" id="2.40.10.10">
    <property type="entry name" value="Trypsin-like serine proteases"/>
    <property type="match status" value="2"/>
</dbReference>
<keyword evidence="14 18" id="KW-1015">Disulfide bond</keyword>
<dbReference type="InterPro" id="IPR043504">
    <property type="entry name" value="Peptidase_S1_PA_chymotrypsin"/>
</dbReference>
<dbReference type="PANTHER" id="PTHR24278:SF31">
    <property type="entry name" value="COAGULATION FACTOR IX"/>
    <property type="match status" value="1"/>
</dbReference>
<dbReference type="GO" id="GO:0007596">
    <property type="term" value="P:blood coagulation"/>
    <property type="evidence" value="ECO:0007669"/>
    <property type="project" value="InterPro"/>
</dbReference>
<dbReference type="SUPFAM" id="SSF50494">
    <property type="entry name" value="Trypsin-like serine proteases"/>
    <property type="match status" value="1"/>
</dbReference>
<dbReference type="SUPFAM" id="SSF57196">
    <property type="entry name" value="EGF/Laminin"/>
    <property type="match status" value="1"/>
</dbReference>
<dbReference type="PROSITE" id="PS00135">
    <property type="entry name" value="TRYPSIN_SER"/>
    <property type="match status" value="1"/>
</dbReference>
<evidence type="ECO:0000256" key="20">
    <source>
        <dbReference type="SAM" id="SignalP"/>
    </source>
</evidence>
<evidence type="ECO:0000259" key="21">
    <source>
        <dbReference type="PROSITE" id="PS50026"/>
    </source>
</evidence>
<dbReference type="FunFam" id="2.40.10.10:FF:000015">
    <property type="entry name" value="Atrial natriuretic peptide-converting enzyme"/>
    <property type="match status" value="1"/>
</dbReference>
<dbReference type="AlphaFoldDB" id="A0A8T0BK40"/>
<feature type="disulfide bond" evidence="18">
    <location>
        <begin position="114"/>
        <end position="123"/>
    </location>
</feature>
<evidence type="ECO:0000256" key="14">
    <source>
        <dbReference type="ARBA" id="ARBA00023157"/>
    </source>
</evidence>
<dbReference type="GO" id="GO:0004252">
    <property type="term" value="F:serine-type endopeptidase activity"/>
    <property type="evidence" value="ECO:0007669"/>
    <property type="project" value="InterPro"/>
</dbReference>
<dbReference type="OrthoDB" id="8909918at2759"/>
<gene>
    <name evidence="24" type="ORF">HF521_018533</name>
</gene>
<accession>A0A8T0BK40</accession>
<keyword evidence="9" id="KW-0677">Repeat</keyword>
<feature type="domain" description="EGF-like" evidence="21">
    <location>
        <begin position="88"/>
        <end position="124"/>
    </location>
</feature>
<dbReference type="GO" id="GO:0005615">
    <property type="term" value="C:extracellular space"/>
    <property type="evidence" value="ECO:0007669"/>
    <property type="project" value="TreeGrafter"/>
</dbReference>
<keyword evidence="15" id="KW-0325">Glycoprotein</keyword>